<dbReference type="OrthoDB" id="9782481at2"/>
<feature type="transmembrane region" description="Helical" evidence="1">
    <location>
        <begin position="133"/>
        <end position="153"/>
    </location>
</feature>
<protein>
    <submittedName>
        <fullName evidence="3">Spore maturation protein A</fullName>
    </submittedName>
</protein>
<sequence length="193" mass="20944">MMSTMWFLLIAIGIVYSIFAGTLEEINNIIIKEAGEAVTFAISLIGIMSFWLGIMNIAKESGFLEKLSKIFSPIMRFLFPGIPKNHPAEGFILMNIIANMFGVGNGATAFGLKAMEEINKLNKDKKRATNAMCMFLVINMSSVQLVPLTVLKIRYDTGSADPTGIVGPGIIATSISTIVGIIAVKLFEKSDCL</sequence>
<feature type="transmembrane region" description="Helical" evidence="1">
    <location>
        <begin position="6"/>
        <end position="26"/>
    </location>
</feature>
<proteinExistence type="predicted"/>
<evidence type="ECO:0000313" key="4">
    <source>
        <dbReference type="Proteomes" id="UP000184389"/>
    </source>
</evidence>
<name>A0A1M5VMX7_9FIRM</name>
<accession>A0A1M5VMX7</accession>
<feature type="domain" description="Nucleoside transporter/FeoB GTPase Gate" evidence="2">
    <location>
        <begin position="42"/>
        <end position="149"/>
    </location>
</feature>
<keyword evidence="1" id="KW-0472">Membrane</keyword>
<keyword evidence="1" id="KW-1133">Transmembrane helix</keyword>
<feature type="transmembrane region" description="Helical" evidence="1">
    <location>
        <begin position="91"/>
        <end position="112"/>
    </location>
</feature>
<evidence type="ECO:0000259" key="2">
    <source>
        <dbReference type="Pfam" id="PF07670"/>
    </source>
</evidence>
<dbReference type="InterPro" id="IPR011642">
    <property type="entry name" value="Gate_dom"/>
</dbReference>
<dbReference type="EMBL" id="FQXR01000004">
    <property type="protein sequence ID" value="SHH76565.1"/>
    <property type="molecule type" value="Genomic_DNA"/>
</dbReference>
<dbReference type="STRING" id="1123281.SAMN02745180_00967"/>
<dbReference type="AlphaFoldDB" id="A0A1M5VMX7"/>
<gene>
    <name evidence="3" type="ORF">SAMN02745180_00967</name>
</gene>
<evidence type="ECO:0000313" key="3">
    <source>
        <dbReference type="EMBL" id="SHH76565.1"/>
    </source>
</evidence>
<evidence type="ECO:0000256" key="1">
    <source>
        <dbReference type="SAM" id="Phobius"/>
    </source>
</evidence>
<keyword evidence="4" id="KW-1185">Reference proteome</keyword>
<reference evidence="3 4" key="1">
    <citation type="submission" date="2016-11" db="EMBL/GenBank/DDBJ databases">
        <authorList>
            <person name="Jaros S."/>
            <person name="Januszkiewicz K."/>
            <person name="Wedrychowicz H."/>
        </authorList>
    </citation>
    <scope>NUCLEOTIDE SEQUENCE [LARGE SCALE GENOMIC DNA]</scope>
    <source>
        <strain evidence="3 4">DSM 13106</strain>
    </source>
</reference>
<dbReference type="RefSeq" id="WP_072743820.1">
    <property type="nucleotide sequence ID" value="NZ_FQXR01000004.1"/>
</dbReference>
<organism evidence="3 4">
    <name type="scientific">Sporanaerobacter acetigenes DSM 13106</name>
    <dbReference type="NCBI Taxonomy" id="1123281"/>
    <lineage>
        <taxon>Bacteria</taxon>
        <taxon>Bacillati</taxon>
        <taxon>Bacillota</taxon>
        <taxon>Tissierellia</taxon>
        <taxon>Tissierellales</taxon>
        <taxon>Sporanaerobacteraceae</taxon>
        <taxon>Sporanaerobacter</taxon>
    </lineage>
</organism>
<feature type="transmembrane region" description="Helical" evidence="1">
    <location>
        <begin position="165"/>
        <end position="187"/>
    </location>
</feature>
<dbReference type="Proteomes" id="UP000184389">
    <property type="component" value="Unassembled WGS sequence"/>
</dbReference>
<dbReference type="Pfam" id="PF07670">
    <property type="entry name" value="Gate"/>
    <property type="match status" value="1"/>
</dbReference>
<keyword evidence="1" id="KW-0812">Transmembrane</keyword>
<feature type="transmembrane region" description="Helical" evidence="1">
    <location>
        <begin position="38"/>
        <end position="58"/>
    </location>
</feature>